<dbReference type="EMBL" id="UINC01058567">
    <property type="protein sequence ID" value="SVB80987.1"/>
    <property type="molecule type" value="Genomic_DNA"/>
</dbReference>
<gene>
    <name evidence="1" type="ORF">METZ01_LOCUS233841</name>
</gene>
<feature type="non-terminal residue" evidence="1">
    <location>
        <position position="1"/>
    </location>
</feature>
<sequence>VGAIPAVNREGQVITGQYLNSVIEGTQTNLSYSHKKEYKVHGLKSQGIIYILLNYFISYRQG</sequence>
<proteinExistence type="predicted"/>
<name>A0A382H224_9ZZZZ</name>
<accession>A0A382H224</accession>
<protein>
    <submittedName>
        <fullName evidence="1">Uncharacterized protein</fullName>
    </submittedName>
</protein>
<reference evidence="1" key="1">
    <citation type="submission" date="2018-05" db="EMBL/GenBank/DDBJ databases">
        <authorList>
            <person name="Lanie J.A."/>
            <person name="Ng W.-L."/>
            <person name="Kazmierczak K.M."/>
            <person name="Andrzejewski T.M."/>
            <person name="Davidsen T.M."/>
            <person name="Wayne K.J."/>
            <person name="Tettelin H."/>
            <person name="Glass J.I."/>
            <person name="Rusch D."/>
            <person name="Podicherti R."/>
            <person name="Tsui H.-C.T."/>
            <person name="Winkler M.E."/>
        </authorList>
    </citation>
    <scope>NUCLEOTIDE SEQUENCE</scope>
</reference>
<evidence type="ECO:0000313" key="1">
    <source>
        <dbReference type="EMBL" id="SVB80987.1"/>
    </source>
</evidence>
<organism evidence="1">
    <name type="scientific">marine metagenome</name>
    <dbReference type="NCBI Taxonomy" id="408172"/>
    <lineage>
        <taxon>unclassified sequences</taxon>
        <taxon>metagenomes</taxon>
        <taxon>ecological metagenomes</taxon>
    </lineage>
</organism>
<dbReference type="AlphaFoldDB" id="A0A382H224"/>